<evidence type="ECO:0000313" key="9">
    <source>
        <dbReference type="EMBL" id="CAH0390394.1"/>
    </source>
</evidence>
<evidence type="ECO:0000256" key="4">
    <source>
        <dbReference type="ARBA" id="ARBA00022989"/>
    </source>
</evidence>
<keyword evidence="4 8" id="KW-1133">Transmembrane helix</keyword>
<keyword evidence="10" id="KW-1185">Reference proteome</keyword>
<dbReference type="EMBL" id="OU963866">
    <property type="protein sequence ID" value="CAH0390394.1"/>
    <property type="molecule type" value="Genomic_DNA"/>
</dbReference>
<dbReference type="GO" id="GO:0005886">
    <property type="term" value="C:plasma membrane"/>
    <property type="evidence" value="ECO:0007669"/>
    <property type="project" value="UniProtKB-SubCell"/>
</dbReference>
<evidence type="ECO:0008006" key="11">
    <source>
        <dbReference type="Google" id="ProtNLM"/>
    </source>
</evidence>
<evidence type="ECO:0000256" key="3">
    <source>
        <dbReference type="ARBA" id="ARBA00022692"/>
    </source>
</evidence>
<dbReference type="PANTHER" id="PTHR42643:SF38">
    <property type="entry name" value="IONOTROPIC RECEPTOR 100A"/>
    <property type="match status" value="1"/>
</dbReference>
<evidence type="ECO:0000256" key="5">
    <source>
        <dbReference type="ARBA" id="ARBA00023136"/>
    </source>
</evidence>
<keyword evidence="2" id="KW-1003">Cell membrane</keyword>
<evidence type="ECO:0000256" key="8">
    <source>
        <dbReference type="SAM" id="Phobius"/>
    </source>
</evidence>
<protein>
    <recommendedName>
        <fullName evidence="11">Ionotropic receptor</fullName>
    </recommendedName>
</protein>
<feature type="transmembrane region" description="Helical" evidence="8">
    <location>
        <begin position="116"/>
        <end position="137"/>
    </location>
</feature>
<dbReference type="PANTHER" id="PTHR42643">
    <property type="entry name" value="IONOTROPIC RECEPTOR 20A-RELATED"/>
    <property type="match status" value="1"/>
</dbReference>
<feature type="transmembrane region" description="Helical" evidence="8">
    <location>
        <begin position="427"/>
        <end position="448"/>
    </location>
</feature>
<keyword evidence="5 8" id="KW-0472">Membrane</keyword>
<evidence type="ECO:0000256" key="2">
    <source>
        <dbReference type="ARBA" id="ARBA00022475"/>
    </source>
</evidence>
<dbReference type="Proteomes" id="UP001152759">
    <property type="component" value="Chromosome 5"/>
</dbReference>
<evidence type="ECO:0000313" key="10">
    <source>
        <dbReference type="Proteomes" id="UP001152759"/>
    </source>
</evidence>
<keyword evidence="3 8" id="KW-0812">Transmembrane</keyword>
<dbReference type="InterPro" id="IPR052192">
    <property type="entry name" value="Insect_Ionotropic_Sensory_Rcpt"/>
</dbReference>
<keyword evidence="6" id="KW-0675">Receptor</keyword>
<sequence length="451" mass="51622">MVCTEGSLGHGYPYYPKLELEGLLFDHVLGILSDSLNSTLDKRYFDDPDFVNSSVCMFESNLKYDLALRKIDIGIGSDGVDYSQFDYSVSIDTGAVCIVVPHSDFMSQGLVIFKSFSLWVWVFVLITSILYILSQLIFQHIQYKVFYRLYSEAEIDLFKSTSSILTVYAYFICGRPPSLLLGHLFTGKVLFFIFSFSALIISTIFLSSMTTLLSERVPGAEIDTLKMLQESEIFIQTDFLFDVANIQSAFDRQNLSEALKAKVVNNLDYYIEMVLAEMLGINRVFLQYMERDINRSMIIRNISDDMMKIVEDNIRAMATMDAFLVHLPTISTPRESVIMQHKLIKEGFKYHLVKECLMTYPIMISFEKNSFLFDKFNQIIARYLEGGLARRFLEHKVPSNIKFDFSHSKTDGGKPPRPYGLNDLQSAFIGLFVGLILSFLTFVGELSINYF</sequence>
<accession>A0A9P0AG07</accession>
<organism evidence="9 10">
    <name type="scientific">Bemisia tabaci</name>
    <name type="common">Sweetpotato whitefly</name>
    <name type="synonym">Aleurodes tabaci</name>
    <dbReference type="NCBI Taxonomy" id="7038"/>
    <lineage>
        <taxon>Eukaryota</taxon>
        <taxon>Metazoa</taxon>
        <taxon>Ecdysozoa</taxon>
        <taxon>Arthropoda</taxon>
        <taxon>Hexapoda</taxon>
        <taxon>Insecta</taxon>
        <taxon>Pterygota</taxon>
        <taxon>Neoptera</taxon>
        <taxon>Paraneoptera</taxon>
        <taxon>Hemiptera</taxon>
        <taxon>Sternorrhyncha</taxon>
        <taxon>Aleyrodoidea</taxon>
        <taxon>Aleyrodidae</taxon>
        <taxon>Aleyrodinae</taxon>
        <taxon>Bemisia</taxon>
    </lineage>
</organism>
<dbReference type="AlphaFoldDB" id="A0A9P0AG07"/>
<name>A0A9P0AG07_BEMTA</name>
<dbReference type="SUPFAM" id="SSF53850">
    <property type="entry name" value="Periplasmic binding protein-like II"/>
    <property type="match status" value="1"/>
</dbReference>
<evidence type="ECO:0000256" key="1">
    <source>
        <dbReference type="ARBA" id="ARBA00004651"/>
    </source>
</evidence>
<proteinExistence type="predicted"/>
<reference evidence="9" key="1">
    <citation type="submission" date="2021-12" db="EMBL/GenBank/DDBJ databases">
        <authorList>
            <person name="King R."/>
        </authorList>
    </citation>
    <scope>NUCLEOTIDE SEQUENCE</scope>
</reference>
<feature type="transmembrane region" description="Helical" evidence="8">
    <location>
        <begin position="185"/>
        <end position="206"/>
    </location>
</feature>
<evidence type="ECO:0000256" key="7">
    <source>
        <dbReference type="ARBA" id="ARBA00023180"/>
    </source>
</evidence>
<keyword evidence="7" id="KW-0325">Glycoprotein</keyword>
<comment type="subcellular location">
    <subcellularLocation>
        <location evidence="1">Cell membrane</location>
        <topology evidence="1">Multi-pass membrane protein</topology>
    </subcellularLocation>
</comment>
<evidence type="ECO:0000256" key="6">
    <source>
        <dbReference type="ARBA" id="ARBA00023170"/>
    </source>
</evidence>
<gene>
    <name evidence="9" type="ORF">BEMITA_LOCUS9119</name>
</gene>